<sequence>MLAVNTYLGWTLLSRVPCKKSLSHTMTTTSLIAKDMPISTLWYHDVLGIENPEKRRTKAERELATLEHFKQAVKRKQSKTRVNLSAIEVDEAEVLVIRFIQKESFQDSKYGPVKSLNLFVHAKDVLRLKIRILEREDVSDFKYPALLPSDHPVVTRLIHETHVKANHVGVQGEGEVLARTPGHSVPLVERLFLTLSGRKASDADTGRLALKE</sequence>
<protein>
    <submittedName>
        <fullName evidence="1">Uncharacterized protein</fullName>
    </submittedName>
</protein>
<dbReference type="EMBL" id="OA564616">
    <property type="protein sequence ID" value="CAD7194967.1"/>
    <property type="molecule type" value="Genomic_DNA"/>
</dbReference>
<accession>A0A7R8Z3V0</accession>
<name>A0A7R8Z3V0_TIMDO</name>
<proteinExistence type="predicted"/>
<dbReference type="AlphaFoldDB" id="A0A7R8Z3V0"/>
<evidence type="ECO:0000313" key="1">
    <source>
        <dbReference type="EMBL" id="CAD7194967.1"/>
    </source>
</evidence>
<gene>
    <name evidence="1" type="ORF">TDIB3V08_LOCUS1375</name>
</gene>
<reference evidence="1" key="1">
    <citation type="submission" date="2020-11" db="EMBL/GenBank/DDBJ databases">
        <authorList>
            <person name="Tran Van P."/>
        </authorList>
    </citation>
    <scope>NUCLEOTIDE SEQUENCE</scope>
</reference>
<organism evidence="1">
    <name type="scientific">Timema douglasi</name>
    <name type="common">Walking stick</name>
    <dbReference type="NCBI Taxonomy" id="61478"/>
    <lineage>
        <taxon>Eukaryota</taxon>
        <taxon>Metazoa</taxon>
        <taxon>Ecdysozoa</taxon>
        <taxon>Arthropoda</taxon>
        <taxon>Hexapoda</taxon>
        <taxon>Insecta</taxon>
        <taxon>Pterygota</taxon>
        <taxon>Neoptera</taxon>
        <taxon>Polyneoptera</taxon>
        <taxon>Phasmatodea</taxon>
        <taxon>Timematodea</taxon>
        <taxon>Timematoidea</taxon>
        <taxon>Timematidae</taxon>
        <taxon>Timema</taxon>
    </lineage>
</organism>